<name>A0A8J5WN47_ZIZPA</name>
<dbReference type="Proteomes" id="UP000729402">
    <property type="component" value="Unassembled WGS sequence"/>
</dbReference>
<comment type="caution">
    <text evidence="1">The sequence shown here is derived from an EMBL/GenBank/DDBJ whole genome shotgun (WGS) entry which is preliminary data.</text>
</comment>
<dbReference type="AlphaFoldDB" id="A0A8J5WN47"/>
<reference evidence="1" key="1">
    <citation type="journal article" date="2021" name="bioRxiv">
        <title>Whole Genome Assembly and Annotation of Northern Wild Rice, Zizania palustris L., Supports a Whole Genome Duplication in the Zizania Genus.</title>
        <authorList>
            <person name="Haas M."/>
            <person name="Kono T."/>
            <person name="Macchietto M."/>
            <person name="Millas R."/>
            <person name="McGilp L."/>
            <person name="Shao M."/>
            <person name="Duquette J."/>
            <person name="Hirsch C.N."/>
            <person name="Kimball J."/>
        </authorList>
    </citation>
    <scope>NUCLEOTIDE SEQUENCE</scope>
    <source>
        <tissue evidence="1">Fresh leaf tissue</tissue>
    </source>
</reference>
<organism evidence="1 2">
    <name type="scientific">Zizania palustris</name>
    <name type="common">Northern wild rice</name>
    <dbReference type="NCBI Taxonomy" id="103762"/>
    <lineage>
        <taxon>Eukaryota</taxon>
        <taxon>Viridiplantae</taxon>
        <taxon>Streptophyta</taxon>
        <taxon>Embryophyta</taxon>
        <taxon>Tracheophyta</taxon>
        <taxon>Spermatophyta</taxon>
        <taxon>Magnoliopsida</taxon>
        <taxon>Liliopsida</taxon>
        <taxon>Poales</taxon>
        <taxon>Poaceae</taxon>
        <taxon>BOP clade</taxon>
        <taxon>Oryzoideae</taxon>
        <taxon>Oryzeae</taxon>
        <taxon>Zizaniinae</taxon>
        <taxon>Zizania</taxon>
    </lineage>
</organism>
<keyword evidence="2" id="KW-1185">Reference proteome</keyword>
<accession>A0A8J5WN47</accession>
<reference evidence="1" key="2">
    <citation type="submission" date="2021-02" db="EMBL/GenBank/DDBJ databases">
        <authorList>
            <person name="Kimball J.A."/>
            <person name="Haas M.W."/>
            <person name="Macchietto M."/>
            <person name="Kono T."/>
            <person name="Duquette J."/>
            <person name="Shao M."/>
        </authorList>
    </citation>
    <scope>NUCLEOTIDE SEQUENCE</scope>
    <source>
        <tissue evidence="1">Fresh leaf tissue</tissue>
    </source>
</reference>
<gene>
    <name evidence="1" type="ORF">GUJ93_ZPchr0012g18954</name>
</gene>
<evidence type="ECO:0000313" key="1">
    <source>
        <dbReference type="EMBL" id="KAG8091554.1"/>
    </source>
</evidence>
<dbReference type="EMBL" id="JAAALK010000080">
    <property type="protein sequence ID" value="KAG8091554.1"/>
    <property type="molecule type" value="Genomic_DNA"/>
</dbReference>
<sequence>MVFLHVSFFPFLSFFFSLFFSFFFFLSHFSLGPLLLSSPSLAAPSLLAPPQRRRLQSHLAVPVPVPVASIFLSVELYHLNPLTTGTSSTTPPVHRNTIPNLHRPGAPMLSTVNS</sequence>
<evidence type="ECO:0000313" key="2">
    <source>
        <dbReference type="Proteomes" id="UP000729402"/>
    </source>
</evidence>
<proteinExistence type="predicted"/>
<protein>
    <submittedName>
        <fullName evidence="1">Uncharacterized protein</fullName>
    </submittedName>
</protein>